<sequence>MALDSFTSEPYQRHNRRRQEHLASLGLDIAGRRVLEIGAGIGDHTGFFVDRGCRVTSTDGRQDCLDMLASRFPGVRTVLFDANGEQPPGLEPHEIVYAYGLLYHLRSPETALAVMGRLCTDMLLLETCVSGGTESRLVMADEVMGDPTQALDGLGCRPTRRWVWDRLNELFPHVYATVTQPWHEQFPVDWTAPDVGGSGLIRAIFVASRRPIDNPLLSSTLPDRQSRGG</sequence>
<dbReference type="SUPFAM" id="SSF53335">
    <property type="entry name" value="S-adenosyl-L-methionine-dependent methyltransferases"/>
    <property type="match status" value="1"/>
</dbReference>
<dbReference type="Proteomes" id="UP001596166">
    <property type="component" value="Unassembled WGS sequence"/>
</dbReference>
<keyword evidence="1" id="KW-0489">Methyltransferase</keyword>
<dbReference type="GO" id="GO:0032259">
    <property type="term" value="P:methylation"/>
    <property type="evidence" value="ECO:0007669"/>
    <property type="project" value="UniProtKB-KW"/>
</dbReference>
<dbReference type="EMBL" id="JBHSLC010000006">
    <property type="protein sequence ID" value="MFC5354282.1"/>
    <property type="molecule type" value="Genomic_DNA"/>
</dbReference>
<evidence type="ECO:0000313" key="2">
    <source>
        <dbReference type="Proteomes" id="UP001596166"/>
    </source>
</evidence>
<evidence type="ECO:0000313" key="1">
    <source>
        <dbReference type="EMBL" id="MFC5354282.1"/>
    </source>
</evidence>
<dbReference type="EC" id="2.1.1.64" evidence="1"/>
<dbReference type="RefSeq" id="WP_376994025.1">
    <property type="nucleotide sequence ID" value="NZ_JBHSLC010000006.1"/>
</dbReference>
<dbReference type="EC" id="2.1.1.222" evidence="1"/>
<proteinExistence type="predicted"/>
<dbReference type="GO" id="GO:0102208">
    <property type="term" value="F:2-polyprenyl-6-hydroxyphenol methylase activity"/>
    <property type="evidence" value="ECO:0007669"/>
    <property type="project" value="UniProtKB-EC"/>
</dbReference>
<dbReference type="InterPro" id="IPR029063">
    <property type="entry name" value="SAM-dependent_MTases_sf"/>
</dbReference>
<keyword evidence="1" id="KW-0808">Transferase</keyword>
<name>A0ABW0FZP2_9PROT</name>
<accession>A0ABW0FZP2</accession>
<organism evidence="1 2">
    <name type="scientific">Azospirillum himalayense</name>
    <dbReference type="NCBI Taxonomy" id="654847"/>
    <lineage>
        <taxon>Bacteria</taxon>
        <taxon>Pseudomonadati</taxon>
        <taxon>Pseudomonadota</taxon>
        <taxon>Alphaproteobacteria</taxon>
        <taxon>Rhodospirillales</taxon>
        <taxon>Azospirillaceae</taxon>
        <taxon>Azospirillum</taxon>
    </lineage>
</organism>
<keyword evidence="2" id="KW-1185">Reference proteome</keyword>
<reference evidence="2" key="1">
    <citation type="journal article" date="2019" name="Int. J. Syst. Evol. Microbiol.">
        <title>The Global Catalogue of Microorganisms (GCM) 10K type strain sequencing project: providing services to taxonomists for standard genome sequencing and annotation.</title>
        <authorList>
            <consortium name="The Broad Institute Genomics Platform"/>
            <consortium name="The Broad Institute Genome Sequencing Center for Infectious Disease"/>
            <person name="Wu L."/>
            <person name="Ma J."/>
        </authorList>
    </citation>
    <scope>NUCLEOTIDE SEQUENCE [LARGE SCALE GENOMIC DNA]</scope>
    <source>
        <strain evidence="2">CCUG 58760</strain>
    </source>
</reference>
<dbReference type="GO" id="GO:0061542">
    <property type="term" value="F:3-demethylubiquinol 3-O-methyltransferase activity"/>
    <property type="evidence" value="ECO:0007669"/>
    <property type="project" value="UniProtKB-EC"/>
</dbReference>
<gene>
    <name evidence="1" type="ORF">ACFPMG_04610</name>
</gene>
<protein>
    <submittedName>
        <fullName evidence="1">Class I SAM-dependent methyltransferase</fullName>
        <ecNumber evidence="1">2.1.1.222</ecNumber>
        <ecNumber evidence="1">2.1.1.64</ecNumber>
    </submittedName>
</protein>
<dbReference type="Gene3D" id="3.40.50.150">
    <property type="entry name" value="Vaccinia Virus protein VP39"/>
    <property type="match status" value="1"/>
</dbReference>
<comment type="caution">
    <text evidence="1">The sequence shown here is derived from an EMBL/GenBank/DDBJ whole genome shotgun (WGS) entry which is preliminary data.</text>
</comment>